<reference evidence="10 11" key="1">
    <citation type="submission" date="2020-04" db="EMBL/GenBank/DDBJ databases">
        <title>Molecular characterization of pseudomonads from Agaricus bisporus reveal novel blotch 2 pathogens in Western Europe.</title>
        <authorList>
            <person name="Taparia T."/>
            <person name="Krijger M."/>
            <person name="Haynes E."/>
            <person name="Elpinstone J.G."/>
            <person name="Noble R."/>
            <person name="Van Der Wolf J."/>
        </authorList>
    </citation>
    <scope>NUCLEOTIDE SEQUENCE [LARGE SCALE GENOMIC DNA]</scope>
    <source>
        <strain evidence="10 11">H7001</strain>
    </source>
</reference>
<dbReference type="AlphaFoldDB" id="A0A7Y7XGU3"/>
<dbReference type="GO" id="GO:0009279">
    <property type="term" value="C:cell outer membrane"/>
    <property type="evidence" value="ECO:0007669"/>
    <property type="project" value="UniProtKB-SubCell"/>
</dbReference>
<name>A0A7Y7XGU3_9PSED</name>
<dbReference type="Gene3D" id="2.20.200.10">
    <property type="entry name" value="Outer membrane efflux proteins (OEP)"/>
    <property type="match status" value="1"/>
</dbReference>
<evidence type="ECO:0000256" key="9">
    <source>
        <dbReference type="RuleBase" id="RU362097"/>
    </source>
</evidence>
<evidence type="ECO:0000256" key="4">
    <source>
        <dbReference type="ARBA" id="ARBA00022692"/>
    </source>
</evidence>
<keyword evidence="6 9" id="KW-0564">Palmitate</keyword>
<evidence type="ECO:0000256" key="2">
    <source>
        <dbReference type="ARBA" id="ARBA00007613"/>
    </source>
</evidence>
<evidence type="ECO:0000256" key="3">
    <source>
        <dbReference type="ARBA" id="ARBA00022452"/>
    </source>
</evidence>
<evidence type="ECO:0000313" key="11">
    <source>
        <dbReference type="Proteomes" id="UP000539985"/>
    </source>
</evidence>
<dbReference type="GO" id="GO:0015562">
    <property type="term" value="F:efflux transmembrane transporter activity"/>
    <property type="evidence" value="ECO:0007669"/>
    <property type="project" value="InterPro"/>
</dbReference>
<dbReference type="Pfam" id="PF02321">
    <property type="entry name" value="OEP"/>
    <property type="match status" value="2"/>
</dbReference>
<dbReference type="SUPFAM" id="SSF56954">
    <property type="entry name" value="Outer membrane efflux proteins (OEP)"/>
    <property type="match status" value="1"/>
</dbReference>
<sequence length="494" mass="54332">MSTNAPLSKSIQSRLCYGAVLLLALGVAGCSLAPTYVRPSLPVPKTQSTSVMGEGFEGAFTSGEIHLSQDEERLIAELSPEGMLRTLVQRSLRFNRDFRVTALRVEEAAALYRSASADRMPTVAGRFEHDGQRYESAATNERYGQDLTSISIGISDFELDFFGRVLNLSDAARHDYLATTYGQRAARGALIAEVARLYLLERLAVAQQEGARLINDAEQALLGRVEERQVEGAASFDDVAFQYAQAQEASLKLAAATAEHDRSFQALRLVTGYVQPLPPMRGQFVEALPAELDTPVWLVDMPSERLLERFDVRQSEERLKAANANIGAARAAFFPSIKLSTGMGMASNGLSSLFDGSHGAWLFSPQLSLPLFDGGRNRANLNLAKVRQQIFVAQYEKTIQIAFREMADALDRMQSQRVLRALAQSKAQRVSTELEAGATDRTFLLAAQIRVAQTDIAWQQARQALLLNRLLLYRVLCGVDATPSQQLSSYESSQ</sequence>
<keyword evidence="8 9" id="KW-0449">Lipoprotein</keyword>
<dbReference type="Gene3D" id="1.20.1600.10">
    <property type="entry name" value="Outer membrane efflux proteins (OEP)"/>
    <property type="match status" value="1"/>
</dbReference>
<protein>
    <submittedName>
        <fullName evidence="10">Efflux transporter outer membrane subunit</fullName>
    </submittedName>
</protein>
<evidence type="ECO:0000256" key="6">
    <source>
        <dbReference type="ARBA" id="ARBA00023139"/>
    </source>
</evidence>
<comment type="subcellular location">
    <subcellularLocation>
        <location evidence="1 9">Cell outer membrane</location>
        <topology evidence="1 9">Lipid-anchor</topology>
    </subcellularLocation>
</comment>
<evidence type="ECO:0000256" key="1">
    <source>
        <dbReference type="ARBA" id="ARBA00004459"/>
    </source>
</evidence>
<dbReference type="PANTHER" id="PTHR30203:SF32">
    <property type="entry name" value="CATION EFFLUX SYSTEM PROTEIN CUSC"/>
    <property type="match status" value="1"/>
</dbReference>
<dbReference type="EMBL" id="JACAQB010000024">
    <property type="protein sequence ID" value="NWB99644.1"/>
    <property type="molecule type" value="Genomic_DNA"/>
</dbReference>
<accession>A0A7Y7XGU3</accession>
<dbReference type="InterPro" id="IPR010131">
    <property type="entry name" value="MdtP/NodT-like"/>
</dbReference>
<dbReference type="RefSeq" id="WP_177105223.1">
    <property type="nucleotide sequence ID" value="NZ_JACAQB010000024.1"/>
</dbReference>
<organism evidence="10 11">
    <name type="scientific">Pseudomonas gingeri</name>
    <dbReference type="NCBI Taxonomy" id="117681"/>
    <lineage>
        <taxon>Bacteria</taxon>
        <taxon>Pseudomonadati</taxon>
        <taxon>Pseudomonadota</taxon>
        <taxon>Gammaproteobacteria</taxon>
        <taxon>Pseudomonadales</taxon>
        <taxon>Pseudomonadaceae</taxon>
        <taxon>Pseudomonas</taxon>
    </lineage>
</organism>
<keyword evidence="3 9" id="KW-1134">Transmembrane beta strand</keyword>
<comment type="similarity">
    <text evidence="2 9">Belongs to the outer membrane factor (OMF) (TC 1.B.17) family.</text>
</comment>
<evidence type="ECO:0000256" key="5">
    <source>
        <dbReference type="ARBA" id="ARBA00023136"/>
    </source>
</evidence>
<keyword evidence="4 9" id="KW-0812">Transmembrane</keyword>
<evidence type="ECO:0000313" key="10">
    <source>
        <dbReference type="EMBL" id="NWB99644.1"/>
    </source>
</evidence>
<comment type="caution">
    <text evidence="10">The sequence shown here is derived from an EMBL/GenBank/DDBJ whole genome shotgun (WGS) entry which is preliminary data.</text>
</comment>
<dbReference type="InterPro" id="IPR003423">
    <property type="entry name" value="OMP_efflux"/>
</dbReference>
<gene>
    <name evidence="10" type="ORF">HX882_27590</name>
</gene>
<evidence type="ECO:0000256" key="8">
    <source>
        <dbReference type="ARBA" id="ARBA00023288"/>
    </source>
</evidence>
<dbReference type="NCBIfam" id="TIGR01845">
    <property type="entry name" value="outer_NodT"/>
    <property type="match status" value="1"/>
</dbReference>
<proteinExistence type="inferred from homology"/>
<dbReference type="Proteomes" id="UP000539985">
    <property type="component" value="Unassembled WGS sequence"/>
</dbReference>
<evidence type="ECO:0000256" key="7">
    <source>
        <dbReference type="ARBA" id="ARBA00023237"/>
    </source>
</evidence>
<dbReference type="PANTHER" id="PTHR30203">
    <property type="entry name" value="OUTER MEMBRANE CATION EFFLUX PROTEIN"/>
    <property type="match status" value="1"/>
</dbReference>
<keyword evidence="7" id="KW-0998">Cell outer membrane</keyword>
<keyword evidence="5 9" id="KW-0472">Membrane</keyword>